<reference evidence="9 10" key="1">
    <citation type="submission" date="2018-11" db="EMBL/GenBank/DDBJ databases">
        <title>Genomic Encyclopedia of Type Strains, Phase IV (KMG-IV): sequencing the most valuable type-strain genomes for metagenomic binning, comparative biology and taxonomic classification.</title>
        <authorList>
            <person name="Goeker M."/>
        </authorList>
    </citation>
    <scope>NUCLEOTIDE SEQUENCE [LARGE SCALE GENOMIC DNA]</scope>
    <source>
        <strain evidence="9 10">DSM 16974</strain>
    </source>
</reference>
<dbReference type="Gene3D" id="3.30.420.270">
    <property type="match status" value="1"/>
</dbReference>
<dbReference type="InterPro" id="IPR003400">
    <property type="entry name" value="ExbD"/>
</dbReference>
<dbReference type="RefSeq" id="WP_123637935.1">
    <property type="nucleotide sequence ID" value="NZ_RJUK01000001.1"/>
</dbReference>
<keyword evidence="7" id="KW-0813">Transport</keyword>
<keyword evidence="6 8" id="KW-0472">Membrane</keyword>
<comment type="subcellular location">
    <subcellularLocation>
        <location evidence="1">Cell membrane</location>
        <topology evidence="1">Single-pass membrane protein</topology>
    </subcellularLocation>
    <subcellularLocation>
        <location evidence="7">Cell membrane</location>
        <topology evidence="7">Single-pass type II membrane protein</topology>
    </subcellularLocation>
</comment>
<feature type="transmembrane region" description="Helical" evidence="8">
    <location>
        <begin position="20"/>
        <end position="38"/>
    </location>
</feature>
<gene>
    <name evidence="9" type="ORF">EDC38_1464</name>
</gene>
<proteinExistence type="inferred from homology"/>
<dbReference type="PANTHER" id="PTHR30558">
    <property type="entry name" value="EXBD MEMBRANE COMPONENT OF PMF-DRIVEN MACROMOLECULE IMPORT SYSTEM"/>
    <property type="match status" value="1"/>
</dbReference>
<accession>A0A3N1P7Z2</accession>
<comment type="caution">
    <text evidence="9">The sequence shown here is derived from an EMBL/GenBank/DDBJ whole genome shotgun (WGS) entry which is preliminary data.</text>
</comment>
<evidence type="ECO:0000256" key="6">
    <source>
        <dbReference type="ARBA" id="ARBA00023136"/>
    </source>
</evidence>
<dbReference type="PANTHER" id="PTHR30558:SF13">
    <property type="entry name" value="BIOPOLYMER TRANSPORT PROTEIN EXBD2"/>
    <property type="match status" value="1"/>
</dbReference>
<evidence type="ECO:0000256" key="2">
    <source>
        <dbReference type="ARBA" id="ARBA00005811"/>
    </source>
</evidence>
<evidence type="ECO:0000313" key="9">
    <source>
        <dbReference type="EMBL" id="ROQ20846.1"/>
    </source>
</evidence>
<evidence type="ECO:0000256" key="8">
    <source>
        <dbReference type="SAM" id="Phobius"/>
    </source>
</evidence>
<comment type="similarity">
    <text evidence="2 7">Belongs to the ExbD/TolR family.</text>
</comment>
<evidence type="ECO:0000256" key="5">
    <source>
        <dbReference type="ARBA" id="ARBA00022989"/>
    </source>
</evidence>
<sequence>MRRKKSRSGDDSNDIDLTPMLDVVFIMLIFFIVTASFVKEIGLDTNVPEENDQPPPEDADPNIVVDIRQDNQVWMENRRVDTRAIRSNIERMRAELPDATVIIRTHDRADASVYVSVADAARAANAPSIVLVPMPEEMRAR</sequence>
<dbReference type="AlphaFoldDB" id="A0A3N1P7Z2"/>
<keyword evidence="10" id="KW-1185">Reference proteome</keyword>
<evidence type="ECO:0000256" key="1">
    <source>
        <dbReference type="ARBA" id="ARBA00004162"/>
    </source>
</evidence>
<evidence type="ECO:0000313" key="10">
    <source>
        <dbReference type="Proteomes" id="UP000273643"/>
    </source>
</evidence>
<organism evidence="9 10">
    <name type="scientific">Marinimicrobium koreense</name>
    <dbReference type="NCBI Taxonomy" id="306545"/>
    <lineage>
        <taxon>Bacteria</taxon>
        <taxon>Pseudomonadati</taxon>
        <taxon>Pseudomonadota</taxon>
        <taxon>Gammaproteobacteria</taxon>
        <taxon>Cellvibrionales</taxon>
        <taxon>Cellvibrionaceae</taxon>
        <taxon>Marinimicrobium</taxon>
    </lineage>
</organism>
<evidence type="ECO:0000256" key="4">
    <source>
        <dbReference type="ARBA" id="ARBA00022692"/>
    </source>
</evidence>
<evidence type="ECO:0000256" key="3">
    <source>
        <dbReference type="ARBA" id="ARBA00022475"/>
    </source>
</evidence>
<dbReference type="OrthoDB" id="9793581at2"/>
<dbReference type="EMBL" id="RJUK01000001">
    <property type="protein sequence ID" value="ROQ20846.1"/>
    <property type="molecule type" value="Genomic_DNA"/>
</dbReference>
<evidence type="ECO:0000256" key="7">
    <source>
        <dbReference type="RuleBase" id="RU003879"/>
    </source>
</evidence>
<keyword evidence="7" id="KW-0653">Protein transport</keyword>
<dbReference type="GO" id="GO:0005886">
    <property type="term" value="C:plasma membrane"/>
    <property type="evidence" value="ECO:0007669"/>
    <property type="project" value="UniProtKB-SubCell"/>
</dbReference>
<keyword evidence="3" id="KW-1003">Cell membrane</keyword>
<dbReference type="Pfam" id="PF02472">
    <property type="entry name" value="ExbD"/>
    <property type="match status" value="1"/>
</dbReference>
<dbReference type="Proteomes" id="UP000273643">
    <property type="component" value="Unassembled WGS sequence"/>
</dbReference>
<dbReference type="GO" id="GO:0022857">
    <property type="term" value="F:transmembrane transporter activity"/>
    <property type="evidence" value="ECO:0007669"/>
    <property type="project" value="InterPro"/>
</dbReference>
<keyword evidence="5 8" id="KW-1133">Transmembrane helix</keyword>
<dbReference type="GO" id="GO:0015031">
    <property type="term" value="P:protein transport"/>
    <property type="evidence" value="ECO:0007669"/>
    <property type="project" value="UniProtKB-KW"/>
</dbReference>
<keyword evidence="4 7" id="KW-0812">Transmembrane</keyword>
<name>A0A3N1P7Z2_9GAMM</name>
<protein>
    <submittedName>
        <fullName evidence="9">Biopolymer transport protein ExbD</fullName>
    </submittedName>
</protein>